<dbReference type="Proteomes" id="UP001219956">
    <property type="component" value="Unassembled WGS sequence"/>
</dbReference>
<dbReference type="RefSeq" id="WP_272750372.1">
    <property type="nucleotide sequence ID" value="NZ_JAQQLF010000001.1"/>
</dbReference>
<gene>
    <name evidence="2" type="ORF">PQU95_01475</name>
</gene>
<sequence>MTKPPIYPQSLHHKTGVAGTAVQSKQSIEAKKKKVLIHNRIATSSALINLITGQSRKYV</sequence>
<evidence type="ECO:0000313" key="3">
    <source>
        <dbReference type="Proteomes" id="UP001219956"/>
    </source>
</evidence>
<accession>A0ABT5IUN0</accession>
<evidence type="ECO:0000256" key="1">
    <source>
        <dbReference type="SAM" id="MobiDB-lite"/>
    </source>
</evidence>
<protein>
    <submittedName>
        <fullName evidence="2">Uncharacterized protein</fullName>
    </submittedName>
</protein>
<keyword evidence="3" id="KW-1185">Reference proteome</keyword>
<evidence type="ECO:0000313" key="2">
    <source>
        <dbReference type="EMBL" id="MDC7715893.1"/>
    </source>
</evidence>
<feature type="region of interest" description="Disordered" evidence="1">
    <location>
        <begin position="1"/>
        <end position="24"/>
    </location>
</feature>
<organism evidence="2 3">
    <name type="scientific">Vogesella aquatica</name>
    <dbReference type="NCBI Taxonomy" id="2984206"/>
    <lineage>
        <taxon>Bacteria</taxon>
        <taxon>Pseudomonadati</taxon>
        <taxon>Pseudomonadota</taxon>
        <taxon>Betaproteobacteria</taxon>
        <taxon>Neisseriales</taxon>
        <taxon>Chromobacteriaceae</taxon>
        <taxon>Vogesella</taxon>
    </lineage>
</organism>
<name>A0ABT5IUN0_9NEIS</name>
<dbReference type="EMBL" id="JAQQLF010000001">
    <property type="protein sequence ID" value="MDC7715893.1"/>
    <property type="molecule type" value="Genomic_DNA"/>
</dbReference>
<proteinExistence type="predicted"/>
<comment type="caution">
    <text evidence="2">The sequence shown here is derived from an EMBL/GenBank/DDBJ whole genome shotgun (WGS) entry which is preliminary data.</text>
</comment>
<reference evidence="2 3" key="1">
    <citation type="submission" date="2023-01" db="EMBL/GenBank/DDBJ databases">
        <title>Novel species of the genus Vogesella isolated from rivers.</title>
        <authorList>
            <person name="Lu H."/>
        </authorList>
    </citation>
    <scope>NUCLEOTIDE SEQUENCE [LARGE SCALE GENOMIC DNA]</scope>
    <source>
        <strain evidence="2 3">DC21W</strain>
    </source>
</reference>